<evidence type="ECO:0000256" key="2">
    <source>
        <dbReference type="ARBA" id="ARBA00022448"/>
    </source>
</evidence>
<dbReference type="InterPro" id="IPR000175">
    <property type="entry name" value="Na/ntran_symport"/>
</dbReference>
<dbReference type="GO" id="GO:0016020">
    <property type="term" value="C:membrane"/>
    <property type="evidence" value="ECO:0007669"/>
    <property type="project" value="UniProtKB-SubCell"/>
</dbReference>
<feature type="non-terminal residue" evidence="7">
    <location>
        <position position="1"/>
    </location>
</feature>
<dbReference type="PROSITE" id="PS50267">
    <property type="entry name" value="NA_NEUROTRAN_SYMP_3"/>
    <property type="match status" value="1"/>
</dbReference>
<proteinExistence type="predicted"/>
<dbReference type="PANTHER" id="PTHR42948:SF1">
    <property type="entry name" value="TRANSPORTER"/>
    <property type="match status" value="1"/>
</dbReference>
<dbReference type="InterPro" id="IPR037272">
    <property type="entry name" value="SNS_sf"/>
</dbReference>
<name>X0YIS5_9ZZZZ</name>
<keyword evidence="2" id="KW-0813">Transport</keyword>
<protein>
    <recommendedName>
        <fullName evidence="8">Sodium-dependent transporter</fullName>
    </recommendedName>
</protein>
<dbReference type="PANTHER" id="PTHR42948">
    <property type="entry name" value="TRANSPORTER"/>
    <property type="match status" value="1"/>
</dbReference>
<organism evidence="7">
    <name type="scientific">marine sediment metagenome</name>
    <dbReference type="NCBI Taxonomy" id="412755"/>
    <lineage>
        <taxon>unclassified sequences</taxon>
        <taxon>metagenomes</taxon>
        <taxon>ecological metagenomes</taxon>
    </lineage>
</organism>
<evidence type="ECO:0000256" key="3">
    <source>
        <dbReference type="ARBA" id="ARBA00022692"/>
    </source>
</evidence>
<keyword evidence="4 6" id="KW-1133">Transmembrane helix</keyword>
<evidence type="ECO:0000256" key="5">
    <source>
        <dbReference type="ARBA" id="ARBA00023136"/>
    </source>
</evidence>
<feature type="transmembrane region" description="Helical" evidence="6">
    <location>
        <begin position="110"/>
        <end position="130"/>
    </location>
</feature>
<dbReference type="AlphaFoldDB" id="X0YIS5"/>
<evidence type="ECO:0000313" key="7">
    <source>
        <dbReference type="EMBL" id="GAG36731.1"/>
    </source>
</evidence>
<keyword evidence="3 6" id="KW-0812">Transmembrane</keyword>
<comment type="subcellular location">
    <subcellularLocation>
        <location evidence="1">Membrane</location>
        <topology evidence="1">Multi-pass membrane protein</topology>
    </subcellularLocation>
</comment>
<dbReference type="EMBL" id="BARS01047134">
    <property type="protein sequence ID" value="GAG36731.1"/>
    <property type="molecule type" value="Genomic_DNA"/>
</dbReference>
<reference evidence="7" key="1">
    <citation type="journal article" date="2014" name="Front. Microbiol.">
        <title>High frequency of phylogenetically diverse reductive dehalogenase-homologous genes in deep subseafloor sedimentary metagenomes.</title>
        <authorList>
            <person name="Kawai M."/>
            <person name="Futagami T."/>
            <person name="Toyoda A."/>
            <person name="Takaki Y."/>
            <person name="Nishi S."/>
            <person name="Hori S."/>
            <person name="Arai W."/>
            <person name="Tsubouchi T."/>
            <person name="Morono Y."/>
            <person name="Uchiyama I."/>
            <person name="Ito T."/>
            <person name="Fujiyama A."/>
            <person name="Inagaki F."/>
            <person name="Takami H."/>
        </authorList>
    </citation>
    <scope>NUCLEOTIDE SEQUENCE</scope>
    <source>
        <strain evidence="7">Expedition CK06-06</strain>
    </source>
</reference>
<accession>X0YIS5</accession>
<keyword evidence="5 6" id="KW-0472">Membrane</keyword>
<evidence type="ECO:0000256" key="1">
    <source>
        <dbReference type="ARBA" id="ARBA00004141"/>
    </source>
</evidence>
<comment type="caution">
    <text evidence="7">The sequence shown here is derived from an EMBL/GenBank/DDBJ whole genome shotgun (WGS) entry which is preliminary data.</text>
</comment>
<evidence type="ECO:0000256" key="6">
    <source>
        <dbReference type="SAM" id="Phobius"/>
    </source>
</evidence>
<evidence type="ECO:0000256" key="4">
    <source>
        <dbReference type="ARBA" id="ARBA00022989"/>
    </source>
</evidence>
<gene>
    <name evidence="7" type="ORF">S01H1_70843</name>
</gene>
<dbReference type="SUPFAM" id="SSF161070">
    <property type="entry name" value="SNF-like"/>
    <property type="match status" value="1"/>
</dbReference>
<feature type="transmembrane region" description="Helical" evidence="6">
    <location>
        <begin position="61"/>
        <end position="90"/>
    </location>
</feature>
<evidence type="ECO:0008006" key="8">
    <source>
        <dbReference type="Google" id="ProtNLM"/>
    </source>
</evidence>
<feature type="transmembrane region" description="Helical" evidence="6">
    <location>
        <begin position="31"/>
        <end position="49"/>
    </location>
</feature>
<sequence length="135" mass="14805">LLVAAVTSTISLLEVPVSYFIDERNWPRKKAALIAGLFTFAIGIPSALSTGGMKIFSKIDFFGIIGLIFGNISLAVGALLICLFTGYIWTVKKAVQEVQSGNPRFKVRPLWIFSIKYLSPIAIIIILIFIKKLTG</sequence>